<gene>
    <name evidence="2" type="ORF">VCR4J5_1550062</name>
    <name evidence="3" type="ORF">VCR5J5_250062</name>
</gene>
<dbReference type="RefSeq" id="WP_048661214.1">
    <property type="nucleotide sequence ID" value="NZ_CAWMAN010000101.1"/>
</dbReference>
<dbReference type="AlphaFoldDB" id="A0A0T7DM41"/>
<feature type="domain" description="YqcC-like" evidence="1">
    <location>
        <begin position="10"/>
        <end position="101"/>
    </location>
</feature>
<proteinExistence type="predicted"/>
<evidence type="ECO:0000259" key="1">
    <source>
        <dbReference type="Pfam" id="PF04287"/>
    </source>
</evidence>
<evidence type="ECO:0000313" key="3">
    <source>
        <dbReference type="EMBL" id="CDT35119.1"/>
    </source>
</evidence>
<reference evidence="5" key="1">
    <citation type="submission" date="2014-06" db="EMBL/GenBank/DDBJ databases">
        <authorList>
            <person name="Le Roux Frederique"/>
        </authorList>
    </citation>
    <scope>NUCLEOTIDE SEQUENCE [LARGE SCALE GENOMIC DNA]</scope>
    <source>
        <strain evidence="5">J5-5</strain>
    </source>
</reference>
<name>A0A0T7DM41_9VIBR</name>
<dbReference type="InterPro" id="IPR036814">
    <property type="entry name" value="YqcC-like_sf"/>
</dbReference>
<dbReference type="InterPro" id="IPR007384">
    <property type="entry name" value="UCP006257"/>
</dbReference>
<dbReference type="PANTHER" id="PTHR39586">
    <property type="entry name" value="CYTOPLASMIC PROTEIN-RELATED"/>
    <property type="match status" value="1"/>
</dbReference>
<accession>A0A0T7DM41</accession>
<dbReference type="Proteomes" id="UP000049077">
    <property type="component" value="Unassembled WGS sequence"/>
</dbReference>
<dbReference type="Gene3D" id="1.20.1440.40">
    <property type="entry name" value="YqcC-like"/>
    <property type="match status" value="1"/>
</dbReference>
<dbReference type="InterPro" id="IPR023376">
    <property type="entry name" value="YqcC-like_dom"/>
</dbReference>
<dbReference type="GO" id="GO:0044010">
    <property type="term" value="P:single-species biofilm formation"/>
    <property type="evidence" value="ECO:0007669"/>
    <property type="project" value="TreeGrafter"/>
</dbReference>
<dbReference type="Pfam" id="PF04287">
    <property type="entry name" value="DUF446"/>
    <property type="match status" value="1"/>
</dbReference>
<organism evidence="3 5">
    <name type="scientific">Vibrio crassostreae</name>
    <dbReference type="NCBI Taxonomy" id="246167"/>
    <lineage>
        <taxon>Bacteria</taxon>
        <taxon>Pseudomonadati</taxon>
        <taxon>Pseudomonadota</taxon>
        <taxon>Gammaproteobacteria</taxon>
        <taxon>Vibrionales</taxon>
        <taxon>Vibrionaceae</taxon>
        <taxon>Vibrio</taxon>
    </lineage>
</organism>
<dbReference type="Proteomes" id="UP000049495">
    <property type="component" value="Unassembled WGS sequence"/>
</dbReference>
<dbReference type="OrthoDB" id="8794567at2"/>
<keyword evidence="4" id="KW-1185">Reference proteome</keyword>
<comment type="caution">
    <text evidence="3">The sequence shown here is derived from an EMBL/GenBank/DDBJ whole genome shotgun (WGS) entry which is preliminary data.</text>
</comment>
<protein>
    <recommendedName>
        <fullName evidence="1">YqcC-like domain-containing protein</fullName>
    </recommendedName>
</protein>
<sequence length="104" mass="11789">MTAATKLPPLLQQLEQQMRQCSLWSDVPPSDEALASVEPFAIDSLQPEEWLQWIFIVKINAMMDAKMLLPKGFAIHPYFGEVWKNEADKAELLVTIQSIDEVCA</sequence>
<evidence type="ECO:0000313" key="2">
    <source>
        <dbReference type="EMBL" id="CDT15847.1"/>
    </source>
</evidence>
<dbReference type="PANTHER" id="PTHR39586:SF1">
    <property type="entry name" value="CYTOPLASMIC PROTEIN"/>
    <property type="match status" value="1"/>
</dbReference>
<dbReference type="EMBL" id="CCJX01000063">
    <property type="protein sequence ID" value="CDT15847.1"/>
    <property type="molecule type" value="Genomic_DNA"/>
</dbReference>
<dbReference type="EMBL" id="CCJV01000084">
    <property type="protein sequence ID" value="CDT35119.1"/>
    <property type="molecule type" value="Genomic_DNA"/>
</dbReference>
<evidence type="ECO:0000313" key="5">
    <source>
        <dbReference type="Proteomes" id="UP000049495"/>
    </source>
</evidence>
<evidence type="ECO:0000313" key="4">
    <source>
        <dbReference type="Proteomes" id="UP000049077"/>
    </source>
</evidence>
<reference evidence="3 4" key="2">
    <citation type="submission" date="2014-06" db="EMBL/GenBank/DDBJ databases">
        <authorList>
            <person name="Le Roux F."/>
        </authorList>
    </citation>
    <scope>NUCLEOTIDE SEQUENCE</scope>
    <source>
        <strain evidence="2 4">J5-4</strain>
        <strain evidence="3">J5-5</strain>
    </source>
</reference>
<dbReference type="SUPFAM" id="SSF158452">
    <property type="entry name" value="YqcC-like"/>
    <property type="match status" value="1"/>
</dbReference>
<dbReference type="PIRSF" id="PIRSF006257">
    <property type="entry name" value="UCP006257"/>
    <property type="match status" value="1"/>
</dbReference>